<dbReference type="OrthoDB" id="92161at2759"/>
<dbReference type="Pfam" id="PF00117">
    <property type="entry name" value="GATase"/>
    <property type="match status" value="1"/>
</dbReference>
<gene>
    <name evidence="2" type="ORF">AMORRO_LOCUS10258</name>
</gene>
<evidence type="ECO:0000313" key="2">
    <source>
        <dbReference type="EMBL" id="CAG8657566.1"/>
    </source>
</evidence>
<name>A0A9N9E2J7_9GLOM</name>
<accession>A0A9N9E2J7</accession>
<dbReference type="CDD" id="cd01741">
    <property type="entry name" value="GATase1_1"/>
    <property type="match status" value="1"/>
</dbReference>
<comment type="caution">
    <text evidence="2">The sequence shown here is derived from an EMBL/GenBank/DDBJ whole genome shotgun (WGS) entry which is preliminary data.</text>
</comment>
<evidence type="ECO:0000259" key="1">
    <source>
        <dbReference type="Pfam" id="PF00117"/>
    </source>
</evidence>
<dbReference type="InterPro" id="IPR029062">
    <property type="entry name" value="Class_I_gatase-like"/>
</dbReference>
<dbReference type="PANTHER" id="PTHR42695">
    <property type="entry name" value="GLUTAMINE AMIDOTRANSFERASE YLR126C-RELATED"/>
    <property type="match status" value="1"/>
</dbReference>
<dbReference type="PROSITE" id="PS51273">
    <property type="entry name" value="GATASE_TYPE_1"/>
    <property type="match status" value="1"/>
</dbReference>
<dbReference type="Proteomes" id="UP000789342">
    <property type="component" value="Unassembled WGS sequence"/>
</dbReference>
<dbReference type="GO" id="GO:0005829">
    <property type="term" value="C:cytosol"/>
    <property type="evidence" value="ECO:0007669"/>
    <property type="project" value="TreeGrafter"/>
</dbReference>
<dbReference type="PANTHER" id="PTHR42695:SF5">
    <property type="entry name" value="GLUTAMINE AMIDOTRANSFERASE YLR126C-RELATED"/>
    <property type="match status" value="1"/>
</dbReference>
<feature type="non-terminal residue" evidence="2">
    <location>
        <position position="260"/>
    </location>
</feature>
<keyword evidence="3" id="KW-1185">Reference proteome</keyword>
<evidence type="ECO:0000313" key="3">
    <source>
        <dbReference type="Proteomes" id="UP000789342"/>
    </source>
</evidence>
<dbReference type="GO" id="GO:0005634">
    <property type="term" value="C:nucleus"/>
    <property type="evidence" value="ECO:0007669"/>
    <property type="project" value="TreeGrafter"/>
</dbReference>
<protein>
    <submittedName>
        <fullName evidence="2">1634_t:CDS:1</fullName>
    </submittedName>
</protein>
<organism evidence="2 3">
    <name type="scientific">Acaulospora morrowiae</name>
    <dbReference type="NCBI Taxonomy" id="94023"/>
    <lineage>
        <taxon>Eukaryota</taxon>
        <taxon>Fungi</taxon>
        <taxon>Fungi incertae sedis</taxon>
        <taxon>Mucoromycota</taxon>
        <taxon>Glomeromycotina</taxon>
        <taxon>Glomeromycetes</taxon>
        <taxon>Diversisporales</taxon>
        <taxon>Acaulosporaceae</taxon>
        <taxon>Acaulospora</taxon>
    </lineage>
</organism>
<proteinExistence type="predicted"/>
<dbReference type="SUPFAM" id="SSF52317">
    <property type="entry name" value="Class I glutamine amidotransferase-like"/>
    <property type="match status" value="1"/>
</dbReference>
<dbReference type="AlphaFoldDB" id="A0A9N9E2J7"/>
<dbReference type="InterPro" id="IPR017926">
    <property type="entry name" value="GATASE"/>
</dbReference>
<sequence>TPIPKVVEQYGDYEVQFSRFLQRAIENDPNKDLSLKIKSYEVQKLEFPNDDELLETDGIIISGSAASAYDDIPWINRLVDFTKFIIEKHTNVKLIGVCFGHQIVARAMGGKVIKNPIGWEVAVTEISLTEAGRKFFGDDKRFLVGYHKTIIVFKTTINKNILKRLQEMHQDHVCLVPPNFINLGYTTKSSVQGMLKENQVVTIQGHPEFVGGVVKELIKYRQEKGIFDPHFSQMCLKASDRDDDSLLVGQKFIEFIIGPR</sequence>
<reference evidence="2" key="1">
    <citation type="submission" date="2021-06" db="EMBL/GenBank/DDBJ databases">
        <authorList>
            <person name="Kallberg Y."/>
            <person name="Tangrot J."/>
            <person name="Rosling A."/>
        </authorList>
    </citation>
    <scope>NUCLEOTIDE SEQUENCE</scope>
    <source>
        <strain evidence="2">CL551</strain>
    </source>
</reference>
<dbReference type="Gene3D" id="3.40.50.880">
    <property type="match status" value="1"/>
</dbReference>
<dbReference type="InterPro" id="IPR044992">
    <property type="entry name" value="ChyE-like"/>
</dbReference>
<feature type="domain" description="Glutamine amidotransferase" evidence="1">
    <location>
        <begin position="35"/>
        <end position="213"/>
    </location>
</feature>
<dbReference type="EMBL" id="CAJVPV010011077">
    <property type="protein sequence ID" value="CAG8657566.1"/>
    <property type="molecule type" value="Genomic_DNA"/>
</dbReference>